<evidence type="ECO:0000256" key="4">
    <source>
        <dbReference type="ARBA" id="ARBA00022692"/>
    </source>
</evidence>
<evidence type="ECO:0000313" key="9">
    <source>
        <dbReference type="EMBL" id="TDD17513.1"/>
    </source>
</evidence>
<keyword evidence="2 7" id="KW-0813">Transport</keyword>
<evidence type="ECO:0000256" key="6">
    <source>
        <dbReference type="ARBA" id="ARBA00023136"/>
    </source>
</evidence>
<name>A0A4R4WM01_9ACTN</name>
<keyword evidence="10" id="KW-1185">Reference proteome</keyword>
<feature type="domain" description="ABC transmembrane type-1" evidence="8">
    <location>
        <begin position="111"/>
        <end position="320"/>
    </location>
</feature>
<feature type="transmembrane region" description="Helical" evidence="7">
    <location>
        <begin position="250"/>
        <end position="272"/>
    </location>
</feature>
<dbReference type="InterPro" id="IPR035906">
    <property type="entry name" value="MetI-like_sf"/>
</dbReference>
<feature type="transmembrane region" description="Helical" evidence="7">
    <location>
        <begin position="158"/>
        <end position="178"/>
    </location>
</feature>
<dbReference type="SUPFAM" id="SSF161098">
    <property type="entry name" value="MetI-like"/>
    <property type="match status" value="1"/>
</dbReference>
<gene>
    <name evidence="9" type="ORF">E1218_27835</name>
</gene>
<accession>A0A4R4WM01</accession>
<keyword evidence="4 7" id="KW-0812">Transmembrane</keyword>
<dbReference type="RefSeq" id="WP_132325507.1">
    <property type="nucleotide sequence ID" value="NZ_SMKR01000152.1"/>
</dbReference>
<dbReference type="InterPro" id="IPR000515">
    <property type="entry name" value="MetI-like"/>
</dbReference>
<dbReference type="GO" id="GO:0005886">
    <property type="term" value="C:plasma membrane"/>
    <property type="evidence" value="ECO:0007669"/>
    <property type="project" value="UniProtKB-SubCell"/>
</dbReference>
<comment type="subcellular location">
    <subcellularLocation>
        <location evidence="1 7">Cell membrane</location>
        <topology evidence="1 7">Multi-pass membrane protein</topology>
    </subcellularLocation>
</comment>
<evidence type="ECO:0000256" key="7">
    <source>
        <dbReference type="RuleBase" id="RU363032"/>
    </source>
</evidence>
<dbReference type="Proteomes" id="UP000295172">
    <property type="component" value="Unassembled WGS sequence"/>
</dbReference>
<evidence type="ECO:0000259" key="8">
    <source>
        <dbReference type="PROSITE" id="PS50928"/>
    </source>
</evidence>
<dbReference type="GO" id="GO:0055085">
    <property type="term" value="P:transmembrane transport"/>
    <property type="evidence" value="ECO:0007669"/>
    <property type="project" value="InterPro"/>
</dbReference>
<evidence type="ECO:0000256" key="5">
    <source>
        <dbReference type="ARBA" id="ARBA00022989"/>
    </source>
</evidence>
<keyword evidence="3" id="KW-1003">Cell membrane</keyword>
<dbReference type="Pfam" id="PF00528">
    <property type="entry name" value="BPD_transp_1"/>
    <property type="match status" value="1"/>
</dbReference>
<evidence type="ECO:0000256" key="1">
    <source>
        <dbReference type="ARBA" id="ARBA00004651"/>
    </source>
</evidence>
<comment type="similarity">
    <text evidence="7">Belongs to the binding-protein-dependent transport system permease family.</text>
</comment>
<feature type="transmembrane region" description="Helical" evidence="7">
    <location>
        <begin position="190"/>
        <end position="210"/>
    </location>
</feature>
<evidence type="ECO:0000313" key="10">
    <source>
        <dbReference type="Proteomes" id="UP000295172"/>
    </source>
</evidence>
<dbReference type="PROSITE" id="PS50928">
    <property type="entry name" value="ABC_TM1"/>
    <property type="match status" value="1"/>
</dbReference>
<dbReference type="CDD" id="cd06261">
    <property type="entry name" value="TM_PBP2"/>
    <property type="match status" value="1"/>
</dbReference>
<evidence type="ECO:0000256" key="3">
    <source>
        <dbReference type="ARBA" id="ARBA00022475"/>
    </source>
</evidence>
<protein>
    <submittedName>
        <fullName evidence="9">ABC transporter permease</fullName>
    </submittedName>
</protein>
<dbReference type="PANTHER" id="PTHR43163">
    <property type="entry name" value="DIPEPTIDE TRANSPORT SYSTEM PERMEASE PROTEIN DPPB-RELATED"/>
    <property type="match status" value="1"/>
</dbReference>
<feature type="transmembrane region" description="Helical" evidence="7">
    <location>
        <begin position="111"/>
        <end position="137"/>
    </location>
</feature>
<organism evidence="9 10">
    <name type="scientific">Kribbella turkmenica</name>
    <dbReference type="NCBI Taxonomy" id="2530375"/>
    <lineage>
        <taxon>Bacteria</taxon>
        <taxon>Bacillati</taxon>
        <taxon>Actinomycetota</taxon>
        <taxon>Actinomycetes</taxon>
        <taxon>Propionibacteriales</taxon>
        <taxon>Kribbellaceae</taxon>
        <taxon>Kribbella</taxon>
    </lineage>
</organism>
<feature type="transmembrane region" description="Helical" evidence="7">
    <location>
        <begin position="297"/>
        <end position="323"/>
    </location>
</feature>
<dbReference type="Pfam" id="PF19300">
    <property type="entry name" value="BPD_transp_1_N"/>
    <property type="match status" value="1"/>
</dbReference>
<proteinExistence type="inferred from homology"/>
<keyword evidence="5 7" id="KW-1133">Transmembrane helix</keyword>
<comment type="caution">
    <text evidence="9">The sequence shown here is derived from an EMBL/GenBank/DDBJ whole genome shotgun (WGS) entry which is preliminary data.</text>
</comment>
<feature type="transmembrane region" description="Helical" evidence="7">
    <location>
        <begin position="12"/>
        <end position="30"/>
    </location>
</feature>
<dbReference type="EMBL" id="SMKR01000152">
    <property type="protein sequence ID" value="TDD17513.1"/>
    <property type="molecule type" value="Genomic_DNA"/>
</dbReference>
<dbReference type="AlphaFoldDB" id="A0A4R4WM01"/>
<dbReference type="InterPro" id="IPR045621">
    <property type="entry name" value="BPD_transp_1_N"/>
</dbReference>
<reference evidence="9 10" key="1">
    <citation type="submission" date="2019-02" db="EMBL/GenBank/DDBJ databases">
        <title>Draft genome sequences of novel Actinobacteria.</title>
        <authorList>
            <person name="Sahin N."/>
            <person name="Ay H."/>
            <person name="Saygin H."/>
        </authorList>
    </citation>
    <scope>NUCLEOTIDE SEQUENCE [LARGE SCALE GENOMIC DNA]</scope>
    <source>
        <strain evidence="9 10">16K104</strain>
    </source>
</reference>
<dbReference type="Gene3D" id="1.10.3720.10">
    <property type="entry name" value="MetI-like"/>
    <property type="match status" value="1"/>
</dbReference>
<sequence length="330" mass="35903">MIYFVARRLISALSVVLVTLIATFALFFIAPTDPAGAICGERNCTQQRYNEIKQNLHLDKPKVQQFAEYTAGIFAGRDFTTSGVTRHCGAPCLGFSFKNDRPVTEMLTSRIPVTVSLVAGYAVLVLTIGVLVGSLAAKRRGTMGDRVLMSSTLVISSVPYYIVALMISLYLTVLYPILPRGGWTPPSENIGKWAAGLVTPWLVLGIYFCTSYARYSRGSMVETLSEDFIRTARAKGLSDRKVTYKHALRAGLIPVITIFGLDVAASLAGAIFTERIFDLPGLGVLVLDSLNSYDLPVIMGTVLVASVVVVTMNFLVDIAYSLVDPRVRLS</sequence>
<dbReference type="OrthoDB" id="147688at2"/>
<evidence type="ECO:0000256" key="2">
    <source>
        <dbReference type="ARBA" id="ARBA00022448"/>
    </source>
</evidence>
<dbReference type="PANTHER" id="PTHR43163:SF9">
    <property type="entry name" value="ABC TRANSPORTER PERMEASE PROTEIN"/>
    <property type="match status" value="1"/>
</dbReference>
<keyword evidence="6 7" id="KW-0472">Membrane</keyword>